<evidence type="ECO:0000256" key="1">
    <source>
        <dbReference type="SAM" id="SignalP"/>
    </source>
</evidence>
<keyword evidence="3" id="KW-1185">Reference proteome</keyword>
<name>A0A1W0X672_HYPEX</name>
<evidence type="ECO:0000313" key="2">
    <source>
        <dbReference type="EMBL" id="OQV23056.1"/>
    </source>
</evidence>
<evidence type="ECO:0000313" key="3">
    <source>
        <dbReference type="Proteomes" id="UP000192578"/>
    </source>
</evidence>
<sequence length="170" mass="19310">MGGHGHVWSLVWVVLIFCWNTERTDGFALRLYSSFGKDRPAIRPRLQPKSFLLDAMERARNGRDIAGNIPFSTTSLFQSQNSPSGGSSPSEQPKMRLTLRRKPWETCGAYEECKKSLISYLERILEAKPRGQSQFSLKRPPTLNLSELPPTDFPLCTSKVECMIRLYRSG</sequence>
<proteinExistence type="predicted"/>
<reference evidence="3" key="1">
    <citation type="submission" date="2017-01" db="EMBL/GenBank/DDBJ databases">
        <title>Comparative genomics of anhydrobiosis in the tardigrade Hypsibius dujardini.</title>
        <authorList>
            <person name="Yoshida Y."/>
            <person name="Koutsovoulos G."/>
            <person name="Laetsch D."/>
            <person name="Stevens L."/>
            <person name="Kumar S."/>
            <person name="Horikawa D."/>
            <person name="Ishino K."/>
            <person name="Komine S."/>
            <person name="Tomita M."/>
            <person name="Blaxter M."/>
            <person name="Arakawa K."/>
        </authorList>
    </citation>
    <scope>NUCLEOTIDE SEQUENCE [LARGE SCALE GENOMIC DNA]</scope>
    <source>
        <strain evidence="3">Z151</strain>
    </source>
</reference>
<dbReference type="EMBL" id="MTYJ01000014">
    <property type="protein sequence ID" value="OQV23056.1"/>
    <property type="molecule type" value="Genomic_DNA"/>
</dbReference>
<feature type="signal peptide" evidence="1">
    <location>
        <begin position="1"/>
        <end position="26"/>
    </location>
</feature>
<dbReference type="AlphaFoldDB" id="A0A1W0X672"/>
<comment type="caution">
    <text evidence="2">The sequence shown here is derived from an EMBL/GenBank/DDBJ whole genome shotgun (WGS) entry which is preliminary data.</text>
</comment>
<organism evidence="2 3">
    <name type="scientific">Hypsibius exemplaris</name>
    <name type="common">Freshwater tardigrade</name>
    <dbReference type="NCBI Taxonomy" id="2072580"/>
    <lineage>
        <taxon>Eukaryota</taxon>
        <taxon>Metazoa</taxon>
        <taxon>Ecdysozoa</taxon>
        <taxon>Tardigrada</taxon>
        <taxon>Eutardigrada</taxon>
        <taxon>Parachela</taxon>
        <taxon>Hypsibioidea</taxon>
        <taxon>Hypsibiidae</taxon>
        <taxon>Hypsibius</taxon>
    </lineage>
</organism>
<feature type="chain" id="PRO_5010716203" evidence="1">
    <location>
        <begin position="27"/>
        <end position="170"/>
    </location>
</feature>
<protein>
    <submittedName>
        <fullName evidence="2">Uncharacterized protein</fullName>
    </submittedName>
</protein>
<dbReference type="Proteomes" id="UP000192578">
    <property type="component" value="Unassembled WGS sequence"/>
</dbReference>
<gene>
    <name evidence="2" type="ORF">BV898_03104</name>
</gene>
<accession>A0A1W0X672</accession>
<keyword evidence="1" id="KW-0732">Signal</keyword>